<accession>A0A239DDU8</accession>
<dbReference type="InterPro" id="IPR029046">
    <property type="entry name" value="LolA/LolB/LppX"/>
</dbReference>
<evidence type="ECO:0008006" key="5">
    <source>
        <dbReference type="Google" id="ProtNLM"/>
    </source>
</evidence>
<evidence type="ECO:0000313" key="4">
    <source>
        <dbReference type="Proteomes" id="UP000198339"/>
    </source>
</evidence>
<dbReference type="Pfam" id="PF09865">
    <property type="entry name" value="DUF2092"/>
    <property type="match status" value="1"/>
</dbReference>
<dbReference type="SUPFAM" id="SSF89392">
    <property type="entry name" value="Prokaryotic lipoproteins and lipoprotein localization factors"/>
    <property type="match status" value="1"/>
</dbReference>
<evidence type="ECO:0000256" key="1">
    <source>
        <dbReference type="ARBA" id="ARBA00022729"/>
    </source>
</evidence>
<keyword evidence="1 2" id="KW-0732">Signal</keyword>
<dbReference type="EMBL" id="FZPA01000001">
    <property type="protein sequence ID" value="SNS30616.1"/>
    <property type="molecule type" value="Genomic_DNA"/>
</dbReference>
<feature type="chain" id="PRO_5013009089" description="DUF2092 domain-containing protein" evidence="2">
    <location>
        <begin position="26"/>
        <end position="272"/>
    </location>
</feature>
<dbReference type="Proteomes" id="UP000198339">
    <property type="component" value="Unassembled WGS sequence"/>
</dbReference>
<reference evidence="3 4" key="1">
    <citation type="submission" date="2017-06" db="EMBL/GenBank/DDBJ databases">
        <authorList>
            <person name="Kim H.J."/>
            <person name="Triplett B.A."/>
        </authorList>
    </citation>
    <scope>NUCLEOTIDE SEQUENCE [LARGE SCALE GENOMIC DNA]</scope>
    <source>
        <strain evidence="3 4">DS15</strain>
    </source>
</reference>
<sequence length="272" mass="28919">MVSPGILRLALLLGAAPLVGGAALAQDDAAKPAASAAADDDGSNPIDPEAMAAVDKMSAALQALSSFHTKSDITTEVVLATGQKIQFGGTMDTYARRPNAFKIVTRLDGKSRELYYDGKTFTIFAPTLGYYADFPAPGTIAATIDKASDEFGIEVPLADLFTWGSDPAIRARVQEAMVIRPETIGDRTCMHYAFRQEHADWQVWIDQGGKALPCKIVITNKTDPAMPQYSAVIDWASTAVPASENLAFSPPADAHRIAIADISEITSDGEGQ</sequence>
<organism evidence="3 4">
    <name type="scientific">Sphingopyxis indica</name>
    <dbReference type="NCBI Taxonomy" id="436663"/>
    <lineage>
        <taxon>Bacteria</taxon>
        <taxon>Pseudomonadati</taxon>
        <taxon>Pseudomonadota</taxon>
        <taxon>Alphaproteobacteria</taxon>
        <taxon>Sphingomonadales</taxon>
        <taxon>Sphingomonadaceae</taxon>
        <taxon>Sphingopyxis</taxon>
    </lineage>
</organism>
<dbReference type="RefSeq" id="WP_089214142.1">
    <property type="nucleotide sequence ID" value="NZ_FZPA01000001.1"/>
</dbReference>
<dbReference type="InterPro" id="IPR019207">
    <property type="entry name" value="DUF2092"/>
</dbReference>
<protein>
    <recommendedName>
        <fullName evidence="5">DUF2092 domain-containing protein</fullName>
    </recommendedName>
</protein>
<evidence type="ECO:0000313" key="3">
    <source>
        <dbReference type="EMBL" id="SNS30616.1"/>
    </source>
</evidence>
<evidence type="ECO:0000256" key="2">
    <source>
        <dbReference type="SAM" id="SignalP"/>
    </source>
</evidence>
<proteinExistence type="predicted"/>
<dbReference type="OrthoDB" id="116979at2"/>
<keyword evidence="4" id="KW-1185">Reference proteome</keyword>
<feature type="signal peptide" evidence="2">
    <location>
        <begin position="1"/>
        <end position="25"/>
    </location>
</feature>
<dbReference type="AlphaFoldDB" id="A0A239DDU8"/>
<gene>
    <name evidence="3" type="ORF">SAMN06295955_101222</name>
</gene>
<name>A0A239DDU8_9SPHN</name>